<dbReference type="SUPFAM" id="SSF53335">
    <property type="entry name" value="S-adenosyl-L-methionine-dependent methyltransferases"/>
    <property type="match status" value="1"/>
</dbReference>
<dbReference type="PANTHER" id="PTHR43591">
    <property type="entry name" value="METHYLTRANSFERASE"/>
    <property type="match status" value="1"/>
</dbReference>
<evidence type="ECO:0000313" key="3">
    <source>
        <dbReference type="EMBL" id="QBZ62416.1"/>
    </source>
</evidence>
<evidence type="ECO:0000256" key="2">
    <source>
        <dbReference type="SAM" id="MobiDB-lite"/>
    </source>
</evidence>
<dbReference type="PANTHER" id="PTHR43591:SF24">
    <property type="entry name" value="2-METHOXY-6-POLYPRENYL-1,4-BENZOQUINOL METHYLASE, MITOCHONDRIAL"/>
    <property type="match status" value="1"/>
</dbReference>
<feature type="compositionally biased region" description="Low complexity" evidence="2">
    <location>
        <begin position="73"/>
        <end position="84"/>
    </location>
</feature>
<comment type="similarity">
    <text evidence="1">Belongs to the methyltransferase superfamily. LaeA methyltransferase family.</text>
</comment>
<gene>
    <name evidence="3" type="ORF">PoMZ_11296</name>
</gene>
<dbReference type="Pfam" id="PF13489">
    <property type="entry name" value="Methyltransf_23"/>
    <property type="match status" value="1"/>
</dbReference>
<reference evidence="3 4" key="1">
    <citation type="journal article" date="2019" name="Mol. Biol. Evol.">
        <title>Blast fungal genomes show frequent chromosomal changes, gene gains and losses, and effector gene turnover.</title>
        <authorList>
            <person name="Gomez Luciano L.B."/>
            <person name="Jason Tsai I."/>
            <person name="Chuma I."/>
            <person name="Tosa Y."/>
            <person name="Chen Y.H."/>
            <person name="Li J.Y."/>
            <person name="Li M.Y."/>
            <person name="Jade Lu M.Y."/>
            <person name="Nakayashiki H."/>
            <person name="Li W.H."/>
        </authorList>
    </citation>
    <scope>NUCLEOTIDE SEQUENCE [LARGE SCALE GENOMIC DNA]</scope>
    <source>
        <strain evidence="3">MZ5-1-6</strain>
    </source>
</reference>
<dbReference type="Gene3D" id="3.40.50.150">
    <property type="entry name" value="Vaccinia Virus protein VP39"/>
    <property type="match status" value="1"/>
</dbReference>
<dbReference type="GO" id="GO:0008168">
    <property type="term" value="F:methyltransferase activity"/>
    <property type="evidence" value="ECO:0007669"/>
    <property type="project" value="TreeGrafter"/>
</dbReference>
<evidence type="ECO:0000313" key="4">
    <source>
        <dbReference type="Proteomes" id="UP000294847"/>
    </source>
</evidence>
<protein>
    <recommendedName>
        <fullName evidence="5">Methyltransferase domain-containing protein</fullName>
    </recommendedName>
</protein>
<organism evidence="3 4">
    <name type="scientific">Pyricularia oryzae</name>
    <name type="common">Rice blast fungus</name>
    <name type="synonym">Magnaporthe oryzae</name>
    <dbReference type="NCBI Taxonomy" id="318829"/>
    <lineage>
        <taxon>Eukaryota</taxon>
        <taxon>Fungi</taxon>
        <taxon>Dikarya</taxon>
        <taxon>Ascomycota</taxon>
        <taxon>Pezizomycotina</taxon>
        <taxon>Sordariomycetes</taxon>
        <taxon>Sordariomycetidae</taxon>
        <taxon>Magnaporthales</taxon>
        <taxon>Pyriculariaceae</taxon>
        <taxon>Pyricularia</taxon>
    </lineage>
</organism>
<feature type="region of interest" description="Disordered" evidence="2">
    <location>
        <begin position="1"/>
        <end position="120"/>
    </location>
</feature>
<dbReference type="EMBL" id="CP034208">
    <property type="protein sequence ID" value="QBZ62416.1"/>
    <property type="molecule type" value="Genomic_DNA"/>
</dbReference>
<dbReference type="AlphaFoldDB" id="A0A4P7NK68"/>
<evidence type="ECO:0000256" key="1">
    <source>
        <dbReference type="ARBA" id="ARBA00038158"/>
    </source>
</evidence>
<proteinExistence type="inferred from homology"/>
<accession>A0A4P7NK68</accession>
<dbReference type="Proteomes" id="UP000294847">
    <property type="component" value="Chromosome 5"/>
</dbReference>
<evidence type="ECO:0008006" key="5">
    <source>
        <dbReference type="Google" id="ProtNLM"/>
    </source>
</evidence>
<feature type="compositionally biased region" description="Basic and acidic residues" evidence="2">
    <location>
        <begin position="27"/>
        <end position="42"/>
    </location>
</feature>
<sequence length="443" mass="49877">METGSAASEGDDKQPPHTASTTWSILDAERRGSSSRATDRHTNTPTPHHHSPYGSHTDRPDSYGSGTRVPTDSGSYSQFSSGSSALAGDYWPKVDSDESDEASPSKTFEPEHKQKKSTTKRFFRYLSKKLGTSAPRYGSLPNDEREHDRNAEIQHRVILDLFEDKYHLAPLTNPRRVLDVGTGPGTWAIEYAKLHPQTTVIGIDIEYVKPHLSKPKNCTFMVMDATKDWEFEEGFDLIHVRMLGDMQAKGHLVESIYSVRKDPQLLHNRIGTDDLLHKNLNPGGWAEFTEWIVHVQSPDHSLDGGAFMRWNKVLRRGLRELGSSVFYPLEYRRILRLAGFVNIQENKYAAPTNACYPGKRLQRIGNLMTRNWLGVIEPLSLPVFGALGWSQESLDRLIDDVKKEIVDPKFHSYMTLMTVSCQKPMSDSAASSNISFTVPPPPK</sequence>
<dbReference type="CDD" id="cd02440">
    <property type="entry name" value="AdoMet_MTases"/>
    <property type="match status" value="1"/>
</dbReference>
<dbReference type="InterPro" id="IPR029063">
    <property type="entry name" value="SAM-dependent_MTases_sf"/>
</dbReference>
<name>A0A4P7NK68_PYROR</name>